<dbReference type="Proteomes" id="UP001551675">
    <property type="component" value="Unassembled WGS sequence"/>
</dbReference>
<feature type="transmembrane region" description="Helical" evidence="1">
    <location>
        <begin position="157"/>
        <end position="178"/>
    </location>
</feature>
<evidence type="ECO:0000313" key="3">
    <source>
        <dbReference type="EMBL" id="MEV0973412.1"/>
    </source>
</evidence>
<dbReference type="RefSeq" id="WP_358139053.1">
    <property type="nucleotide sequence ID" value="NZ_JBFALK010000022.1"/>
</dbReference>
<feature type="transmembrane region" description="Helical" evidence="1">
    <location>
        <begin position="333"/>
        <end position="355"/>
    </location>
</feature>
<gene>
    <name evidence="3" type="ORF">AB0I59_32830</name>
</gene>
<dbReference type="Pfam" id="PF20990">
    <property type="entry name" value="DUF2207_C"/>
    <property type="match status" value="1"/>
</dbReference>
<evidence type="ECO:0000256" key="1">
    <source>
        <dbReference type="SAM" id="Phobius"/>
    </source>
</evidence>
<sequence>MLPWLAAAAAVALWLLLLAALAVATRNPDVVPVPPTAELAAHSPAVVDLITGDWRLCDEATSATLLDLAARGAVRIEEIGPELSLVRLRRDPGDLRPYEKLVYDHVRSLAVDGVVATGALAEGSRNLGRWRKSFRKKVIAEARAEGLSRSRWSRAQAVLLTAAAAVPAVAIAVAVTVSDKEHDGGLGAGILAFGALVALMGRLNGERGTRRGAEAAGQWLGVREHLAGTGRFSEQPAASVTIWGRHLAYAAALGLAPRAVTSLPVSVPADDRRAWSDYGGMWHVVDVRYPRRLLWAREPLPMLFYALVAGFFAGFWTWIVLLVLSALDLWPDALVQPGFLAVGAVVAGVPLVYAIMDLTGKAEIQGQIVRLRRFQAGTKGNNDPKYAYWCAIDDGRAREVKAYGISAAMWHPLSEGEKVRARVGRKLGWIDAIEVVERSRLQGTARYDDTGEHRIDAPENLGEVRIFDTGQE</sequence>
<name>A0ABV3GP34_MICGL</name>
<feature type="transmembrane region" description="Helical" evidence="1">
    <location>
        <begin position="184"/>
        <end position="201"/>
    </location>
</feature>
<evidence type="ECO:0000313" key="4">
    <source>
        <dbReference type="Proteomes" id="UP001551675"/>
    </source>
</evidence>
<dbReference type="InterPro" id="IPR048389">
    <property type="entry name" value="YciQ-like_C"/>
</dbReference>
<keyword evidence="1" id="KW-0472">Membrane</keyword>
<dbReference type="EMBL" id="JBFALK010000022">
    <property type="protein sequence ID" value="MEV0973412.1"/>
    <property type="molecule type" value="Genomic_DNA"/>
</dbReference>
<proteinExistence type="predicted"/>
<keyword evidence="1" id="KW-0812">Transmembrane</keyword>
<organism evidence="3 4">
    <name type="scientific">Microtetraspora glauca</name>
    <dbReference type="NCBI Taxonomy" id="1996"/>
    <lineage>
        <taxon>Bacteria</taxon>
        <taxon>Bacillati</taxon>
        <taxon>Actinomycetota</taxon>
        <taxon>Actinomycetes</taxon>
        <taxon>Streptosporangiales</taxon>
        <taxon>Streptosporangiaceae</taxon>
        <taxon>Microtetraspora</taxon>
    </lineage>
</organism>
<keyword evidence="4" id="KW-1185">Reference proteome</keyword>
<comment type="caution">
    <text evidence="3">The sequence shown here is derived from an EMBL/GenBank/DDBJ whole genome shotgun (WGS) entry which is preliminary data.</text>
</comment>
<keyword evidence="1" id="KW-1133">Transmembrane helix</keyword>
<feature type="transmembrane region" description="Helical" evidence="1">
    <location>
        <begin position="302"/>
        <end position="327"/>
    </location>
</feature>
<reference evidence="3 4" key="1">
    <citation type="submission" date="2024-06" db="EMBL/GenBank/DDBJ databases">
        <title>The Natural Products Discovery Center: Release of the First 8490 Sequenced Strains for Exploring Actinobacteria Biosynthetic Diversity.</title>
        <authorList>
            <person name="Kalkreuter E."/>
            <person name="Kautsar S.A."/>
            <person name="Yang D."/>
            <person name="Bader C.D."/>
            <person name="Teijaro C.N."/>
            <person name="Fluegel L."/>
            <person name="Davis C.M."/>
            <person name="Simpson J.R."/>
            <person name="Lauterbach L."/>
            <person name="Steele A.D."/>
            <person name="Gui C."/>
            <person name="Meng S."/>
            <person name="Li G."/>
            <person name="Viehrig K."/>
            <person name="Ye F."/>
            <person name="Su P."/>
            <person name="Kiefer A.F."/>
            <person name="Nichols A."/>
            <person name="Cepeda A.J."/>
            <person name="Yan W."/>
            <person name="Fan B."/>
            <person name="Jiang Y."/>
            <person name="Adhikari A."/>
            <person name="Zheng C.-J."/>
            <person name="Schuster L."/>
            <person name="Cowan T.M."/>
            <person name="Smanski M.J."/>
            <person name="Chevrette M.G."/>
            <person name="De Carvalho L.P.S."/>
            <person name="Shen B."/>
        </authorList>
    </citation>
    <scope>NUCLEOTIDE SEQUENCE [LARGE SCALE GENOMIC DNA]</scope>
    <source>
        <strain evidence="3 4">NPDC050100</strain>
    </source>
</reference>
<accession>A0ABV3GP34</accession>
<evidence type="ECO:0000259" key="2">
    <source>
        <dbReference type="Pfam" id="PF20990"/>
    </source>
</evidence>
<protein>
    <recommendedName>
        <fullName evidence="2">Predicted membrane protein YciQ-like C-terminal domain-containing protein</fullName>
    </recommendedName>
</protein>
<feature type="domain" description="Predicted membrane protein YciQ-like C-terminal" evidence="2">
    <location>
        <begin position="41"/>
        <end position="260"/>
    </location>
</feature>